<dbReference type="EMBL" id="CP017704">
    <property type="protein sequence ID" value="ASS92831.1"/>
    <property type="molecule type" value="Genomic_DNA"/>
</dbReference>
<dbReference type="OrthoDB" id="9882786at2"/>
<proteinExistence type="predicted"/>
<evidence type="ECO:0000313" key="2">
    <source>
        <dbReference type="Proteomes" id="UP000214618"/>
    </source>
</evidence>
<accession>A0A223ECB2</accession>
<protein>
    <submittedName>
        <fullName evidence="1">Uncharacterized protein</fullName>
    </submittedName>
</protein>
<organism evidence="1 2">
    <name type="scientific">Peribacillus simplex NBRC 15720 = DSM 1321</name>
    <dbReference type="NCBI Taxonomy" id="1349754"/>
    <lineage>
        <taxon>Bacteria</taxon>
        <taxon>Bacillati</taxon>
        <taxon>Bacillota</taxon>
        <taxon>Bacilli</taxon>
        <taxon>Bacillales</taxon>
        <taxon>Bacillaceae</taxon>
        <taxon>Peribacillus</taxon>
    </lineage>
</organism>
<sequence length="67" mass="7346">MSTKMAEHRLVKGIAISIISTRLEKSLDEIENLFGVILDTEPAEVLATKAKQLASATTVEQCIDIFI</sequence>
<dbReference type="GeneID" id="56471469"/>
<dbReference type="AlphaFoldDB" id="A0A223ECB2"/>
<dbReference type="Proteomes" id="UP000214618">
    <property type="component" value="Chromosome"/>
</dbReference>
<reference evidence="1 2" key="1">
    <citation type="submission" date="2016-10" db="EMBL/GenBank/DDBJ databases">
        <title>The whole genome sequencing and assembly of Bacillus simplex DSM 1321 strain.</title>
        <authorList>
            <person name="Park M.-K."/>
            <person name="Lee Y.-J."/>
            <person name="Yi H."/>
            <person name="Bahn Y.-S."/>
            <person name="Kim J.F."/>
            <person name="Lee D.-W."/>
        </authorList>
    </citation>
    <scope>NUCLEOTIDE SEQUENCE [LARGE SCALE GENOMIC DNA]</scope>
    <source>
        <strain evidence="1 2">DSM 1321</strain>
    </source>
</reference>
<dbReference type="RefSeq" id="WP_063236316.1">
    <property type="nucleotide sequence ID" value="NZ_BCVO01000045.1"/>
</dbReference>
<name>A0A223ECB2_9BACI</name>
<gene>
    <name evidence="1" type="ORF">BS1321_01865</name>
</gene>
<evidence type="ECO:0000313" key="1">
    <source>
        <dbReference type="EMBL" id="ASS92831.1"/>
    </source>
</evidence>